<evidence type="ECO:0000256" key="7">
    <source>
        <dbReference type="RuleBase" id="RU003879"/>
    </source>
</evidence>
<keyword evidence="4 7" id="KW-0812">Transmembrane</keyword>
<dbReference type="Pfam" id="PF02472">
    <property type="entry name" value="ExbD"/>
    <property type="match status" value="1"/>
</dbReference>
<comment type="caution">
    <text evidence="9">The sequence shown here is derived from an EMBL/GenBank/DDBJ whole genome shotgun (WGS) entry which is preliminary data.</text>
</comment>
<evidence type="ECO:0000256" key="4">
    <source>
        <dbReference type="ARBA" id="ARBA00022692"/>
    </source>
</evidence>
<name>A0A7V8V4J5_9BACT</name>
<keyword evidence="7" id="KW-0653">Protein transport</keyword>
<dbReference type="GO" id="GO:0022857">
    <property type="term" value="F:transmembrane transporter activity"/>
    <property type="evidence" value="ECO:0007669"/>
    <property type="project" value="InterPro"/>
</dbReference>
<keyword evidence="5" id="KW-1133">Transmembrane helix</keyword>
<organism evidence="9 10">
    <name type="scientific">Bremerella alba</name>
    <dbReference type="NCBI Taxonomy" id="980252"/>
    <lineage>
        <taxon>Bacteria</taxon>
        <taxon>Pseudomonadati</taxon>
        <taxon>Planctomycetota</taxon>
        <taxon>Planctomycetia</taxon>
        <taxon>Pirellulales</taxon>
        <taxon>Pirellulaceae</taxon>
        <taxon>Bremerella</taxon>
    </lineage>
</organism>
<dbReference type="AlphaFoldDB" id="A0A7V8V4J5"/>
<proteinExistence type="inferred from homology"/>
<comment type="similarity">
    <text evidence="2 7">Belongs to the ExbD/TolR family.</text>
</comment>
<keyword evidence="3" id="KW-1003">Cell membrane</keyword>
<dbReference type="EMBL" id="JABRWO010000005">
    <property type="protein sequence ID" value="MBA2114828.1"/>
    <property type="molecule type" value="Genomic_DNA"/>
</dbReference>
<keyword evidence="10" id="KW-1185">Reference proteome</keyword>
<accession>A0A7V8V4J5</accession>
<evidence type="ECO:0000256" key="5">
    <source>
        <dbReference type="ARBA" id="ARBA00022989"/>
    </source>
</evidence>
<feature type="region of interest" description="Disordered" evidence="8">
    <location>
        <begin position="126"/>
        <end position="148"/>
    </location>
</feature>
<comment type="subcellular location">
    <subcellularLocation>
        <location evidence="1">Cell membrane</location>
        <topology evidence="1">Single-pass membrane protein</topology>
    </subcellularLocation>
    <subcellularLocation>
        <location evidence="7">Cell membrane</location>
        <topology evidence="7">Single-pass type II membrane protein</topology>
    </subcellularLocation>
</comment>
<protein>
    <recommendedName>
        <fullName evidence="11">Biopolymer transporter ExbD</fullName>
    </recommendedName>
</protein>
<dbReference type="InterPro" id="IPR003400">
    <property type="entry name" value="ExbD"/>
</dbReference>
<keyword evidence="6" id="KW-0472">Membrane</keyword>
<evidence type="ECO:0000256" key="3">
    <source>
        <dbReference type="ARBA" id="ARBA00022475"/>
    </source>
</evidence>
<keyword evidence="7" id="KW-0813">Transport</keyword>
<dbReference type="PANTHER" id="PTHR30558">
    <property type="entry name" value="EXBD MEMBRANE COMPONENT OF PMF-DRIVEN MACROMOLECULE IMPORT SYSTEM"/>
    <property type="match status" value="1"/>
</dbReference>
<evidence type="ECO:0000256" key="6">
    <source>
        <dbReference type="ARBA" id="ARBA00023136"/>
    </source>
</evidence>
<evidence type="ECO:0000256" key="1">
    <source>
        <dbReference type="ARBA" id="ARBA00004162"/>
    </source>
</evidence>
<reference evidence="9 10" key="1">
    <citation type="submission" date="2020-05" db="EMBL/GenBank/DDBJ databases">
        <title>Bremerella alba sp. nov., a novel planctomycete isolated from the surface of the macroalga Fucus spiralis.</title>
        <authorList>
            <person name="Godinho O."/>
            <person name="Botelho R."/>
            <person name="Albuquerque L."/>
            <person name="Wiegand S."/>
            <person name="Da Costa M.S."/>
            <person name="Lobo-Da-Cunha A."/>
            <person name="Jogler C."/>
            <person name="Lage O.M."/>
        </authorList>
    </citation>
    <scope>NUCLEOTIDE SEQUENCE [LARGE SCALE GENOMIC DNA]</scope>
    <source>
        <strain evidence="9 10">FF15</strain>
    </source>
</reference>
<dbReference type="GO" id="GO:0015031">
    <property type="term" value="P:protein transport"/>
    <property type="evidence" value="ECO:0007669"/>
    <property type="project" value="UniProtKB-KW"/>
</dbReference>
<evidence type="ECO:0000256" key="2">
    <source>
        <dbReference type="ARBA" id="ARBA00005811"/>
    </source>
</evidence>
<sequence>MSTGVFRFRCPACSDLLSASVDMIGGTTYCSNCDTRLEIPKPARLSDSHDEEEFLELTAEDVVQPQPKPRESENVVAQEQPVKFSMHREGADGELDLTPMVDVTFLLLIFFMVTASFQVQKSMEVPAPKDNAPSAVSQQQEDPEDDPDNILVRIDSFNTYYVGCAAWDQEREAPSEQELYRQIREARASNPAQPPRTLLVIAHVEAWHEKVISALDAGADAGVDSIRLMSTEEDL</sequence>
<dbReference type="PANTHER" id="PTHR30558:SF3">
    <property type="entry name" value="BIOPOLYMER TRANSPORT PROTEIN EXBD-RELATED"/>
    <property type="match status" value="1"/>
</dbReference>
<evidence type="ECO:0000313" key="10">
    <source>
        <dbReference type="Proteomes" id="UP000551616"/>
    </source>
</evidence>
<evidence type="ECO:0000256" key="8">
    <source>
        <dbReference type="SAM" id="MobiDB-lite"/>
    </source>
</evidence>
<dbReference type="Proteomes" id="UP000551616">
    <property type="component" value="Unassembled WGS sequence"/>
</dbReference>
<evidence type="ECO:0000313" key="9">
    <source>
        <dbReference type="EMBL" id="MBA2114828.1"/>
    </source>
</evidence>
<gene>
    <name evidence="9" type="ORF">HOV93_19950</name>
</gene>
<dbReference type="GO" id="GO:0005886">
    <property type="term" value="C:plasma membrane"/>
    <property type="evidence" value="ECO:0007669"/>
    <property type="project" value="UniProtKB-SubCell"/>
</dbReference>
<evidence type="ECO:0008006" key="11">
    <source>
        <dbReference type="Google" id="ProtNLM"/>
    </source>
</evidence>
<dbReference type="RefSeq" id="WP_207396294.1">
    <property type="nucleotide sequence ID" value="NZ_JABRWO010000005.1"/>
</dbReference>